<evidence type="ECO:0000313" key="9">
    <source>
        <dbReference type="EMBL" id="MDN4526688.1"/>
    </source>
</evidence>
<dbReference type="Proteomes" id="UP001172721">
    <property type="component" value="Unassembled WGS sequence"/>
</dbReference>
<keyword evidence="4 7" id="KW-0812">Transmembrane</keyword>
<feature type="transmembrane region" description="Helical" evidence="7">
    <location>
        <begin position="61"/>
        <end position="79"/>
    </location>
</feature>
<evidence type="ECO:0000256" key="2">
    <source>
        <dbReference type="ARBA" id="ARBA00006448"/>
    </source>
</evidence>
<keyword evidence="3" id="KW-1003">Cell membrane</keyword>
<evidence type="ECO:0000256" key="7">
    <source>
        <dbReference type="SAM" id="Phobius"/>
    </source>
</evidence>
<dbReference type="InterPro" id="IPR007353">
    <property type="entry name" value="DUF421"/>
</dbReference>
<evidence type="ECO:0000256" key="3">
    <source>
        <dbReference type="ARBA" id="ARBA00022475"/>
    </source>
</evidence>
<organism evidence="9 10">
    <name type="scientific">Fictibacillus fluitans</name>
    <dbReference type="NCBI Taxonomy" id="3058422"/>
    <lineage>
        <taxon>Bacteria</taxon>
        <taxon>Bacillati</taxon>
        <taxon>Bacillota</taxon>
        <taxon>Bacilli</taxon>
        <taxon>Bacillales</taxon>
        <taxon>Fictibacillaceae</taxon>
        <taxon>Fictibacillus</taxon>
    </lineage>
</organism>
<keyword evidence="10" id="KW-1185">Reference proteome</keyword>
<evidence type="ECO:0000313" key="10">
    <source>
        <dbReference type="Proteomes" id="UP001172721"/>
    </source>
</evidence>
<dbReference type="EMBL" id="JAUHTR010000013">
    <property type="protein sequence ID" value="MDN4526688.1"/>
    <property type="molecule type" value="Genomic_DNA"/>
</dbReference>
<feature type="transmembrane region" description="Helical" evidence="7">
    <location>
        <begin position="6"/>
        <end position="26"/>
    </location>
</feature>
<proteinExistence type="inferred from homology"/>
<comment type="subcellular location">
    <subcellularLocation>
        <location evidence="1">Cell membrane</location>
        <topology evidence="1">Multi-pass membrane protein</topology>
    </subcellularLocation>
</comment>
<feature type="domain" description="YetF C-terminal" evidence="8">
    <location>
        <begin position="86"/>
        <end position="211"/>
    </location>
</feature>
<keyword evidence="5 7" id="KW-1133">Transmembrane helix</keyword>
<evidence type="ECO:0000259" key="8">
    <source>
        <dbReference type="Pfam" id="PF04239"/>
    </source>
</evidence>
<protein>
    <submittedName>
        <fullName evidence="9">DUF421 domain-containing protein</fullName>
    </submittedName>
</protein>
<dbReference type="RefSeq" id="WP_301167708.1">
    <property type="nucleotide sequence ID" value="NZ_JAUHTR010000013.1"/>
</dbReference>
<accession>A0ABT8I123</accession>
<gene>
    <name evidence="9" type="ORF">QYB97_19565</name>
</gene>
<evidence type="ECO:0000256" key="4">
    <source>
        <dbReference type="ARBA" id="ARBA00022692"/>
    </source>
</evidence>
<evidence type="ECO:0000256" key="1">
    <source>
        <dbReference type="ARBA" id="ARBA00004651"/>
    </source>
</evidence>
<dbReference type="Gene3D" id="3.30.240.20">
    <property type="entry name" value="bsu07140 like domains"/>
    <property type="match status" value="2"/>
</dbReference>
<name>A0ABT8I123_9BACL</name>
<dbReference type="Pfam" id="PF04239">
    <property type="entry name" value="DUF421"/>
    <property type="match status" value="1"/>
</dbReference>
<comment type="caution">
    <text evidence="9">The sequence shown here is derived from an EMBL/GenBank/DDBJ whole genome shotgun (WGS) entry which is preliminary data.</text>
</comment>
<dbReference type="PANTHER" id="PTHR34582:SF6">
    <property type="entry name" value="UPF0702 TRANSMEMBRANE PROTEIN YCAP"/>
    <property type="match status" value="1"/>
</dbReference>
<comment type="similarity">
    <text evidence="2">Belongs to the UPF0702 family.</text>
</comment>
<reference evidence="9" key="1">
    <citation type="submission" date="2023-07" db="EMBL/GenBank/DDBJ databases">
        <title>Fictibacillus sp. isolated from freshwater pond.</title>
        <authorList>
            <person name="Kirdat K."/>
            <person name="Bhat A."/>
            <person name="Mourya A."/>
            <person name="Yadav A."/>
        </authorList>
    </citation>
    <scope>NUCLEOTIDE SEQUENCE</scope>
    <source>
        <strain evidence="9">NE201</strain>
    </source>
</reference>
<sequence>MVDLMIYIVRSLIVILATWLITNFIGKKSIAQLTPYDLAILFIISNVGAQPLVNKDSFKTAFGMILLGLSIVLIARLSLNKFFYQMDTSPSIVIANGQINEKELKKNRMSVYMLLSLLRVQGYFKISDINYAILETSGDVSVIPRAQSRPVTPKDMQLYPQEDGLTYAVIIDGQMMKQALHHAKVSEDWLVQELKKLYMASPHEVFYAEVDSDKQLFANLYASSKSKKAN</sequence>
<evidence type="ECO:0000256" key="5">
    <source>
        <dbReference type="ARBA" id="ARBA00022989"/>
    </source>
</evidence>
<keyword evidence="6 7" id="KW-0472">Membrane</keyword>
<evidence type="ECO:0000256" key="6">
    <source>
        <dbReference type="ARBA" id="ARBA00023136"/>
    </source>
</evidence>
<dbReference type="InterPro" id="IPR023090">
    <property type="entry name" value="UPF0702_alpha/beta_dom_sf"/>
</dbReference>
<dbReference type="PANTHER" id="PTHR34582">
    <property type="entry name" value="UPF0702 TRANSMEMBRANE PROTEIN YCAP"/>
    <property type="match status" value="1"/>
</dbReference>